<name>A0A0S4QIC6_9ACTN</name>
<sequence length="246" mass="25460">MVDLRQARSTDGWLIFAAVVMFIVGFHNLIYGIASLRDYVVVVDNLSSSSNGNGVIYAGTTFWGWLWIAVGIVEMCIAFAIAAGNELARWVGIIIAALNAIGQLAFLAAFPVWSVVIIALDILVIYALATYPSRVSTGGAVQPYPGDRPGLARGTAEQVRSGAYAGSSTGAGPRTRGGAGATGGGDRAAGDSGGAARNSGAGGDFFQPTTAGPGTRSGAERPDTRYRNVQGDVEHRGGEEPPNPDR</sequence>
<evidence type="ECO:0000259" key="3">
    <source>
        <dbReference type="Pfam" id="PF23636"/>
    </source>
</evidence>
<evidence type="ECO:0000256" key="1">
    <source>
        <dbReference type="SAM" id="MobiDB-lite"/>
    </source>
</evidence>
<reference evidence="5" key="1">
    <citation type="submission" date="2015-11" db="EMBL/GenBank/DDBJ databases">
        <authorList>
            <person name="Varghese N."/>
        </authorList>
    </citation>
    <scope>NUCLEOTIDE SEQUENCE [LARGE SCALE GENOMIC DNA]</scope>
    <source>
        <strain evidence="5">DSM 45899</strain>
    </source>
</reference>
<dbReference type="Proteomes" id="UP000198802">
    <property type="component" value="Unassembled WGS sequence"/>
</dbReference>
<feature type="compositionally biased region" description="Basic and acidic residues" evidence="1">
    <location>
        <begin position="218"/>
        <end position="246"/>
    </location>
</feature>
<dbReference type="InterPro" id="IPR055568">
    <property type="entry name" value="DUF7144"/>
</dbReference>
<dbReference type="AlphaFoldDB" id="A0A0S4QIC6"/>
<keyword evidence="5" id="KW-1185">Reference proteome</keyword>
<feature type="transmembrane region" description="Helical" evidence="2">
    <location>
        <begin position="54"/>
        <end position="80"/>
    </location>
</feature>
<feature type="domain" description="DUF7144" evidence="3">
    <location>
        <begin position="13"/>
        <end position="131"/>
    </location>
</feature>
<feature type="region of interest" description="Disordered" evidence="1">
    <location>
        <begin position="139"/>
        <end position="246"/>
    </location>
</feature>
<feature type="compositionally biased region" description="Gly residues" evidence="1">
    <location>
        <begin position="175"/>
        <end position="193"/>
    </location>
</feature>
<dbReference type="RefSeq" id="WP_226931057.1">
    <property type="nucleotide sequence ID" value="NZ_FAOZ01000002.1"/>
</dbReference>
<keyword evidence="2" id="KW-1133">Transmembrane helix</keyword>
<feature type="transmembrane region" description="Helical" evidence="2">
    <location>
        <begin position="112"/>
        <end position="129"/>
    </location>
</feature>
<evidence type="ECO:0000313" key="5">
    <source>
        <dbReference type="Proteomes" id="UP000198802"/>
    </source>
</evidence>
<keyword evidence="2" id="KW-0472">Membrane</keyword>
<organism evidence="4 5">
    <name type="scientific">Parafrankia irregularis</name>
    <dbReference type="NCBI Taxonomy" id="795642"/>
    <lineage>
        <taxon>Bacteria</taxon>
        <taxon>Bacillati</taxon>
        <taxon>Actinomycetota</taxon>
        <taxon>Actinomycetes</taxon>
        <taxon>Frankiales</taxon>
        <taxon>Frankiaceae</taxon>
        <taxon>Parafrankia</taxon>
    </lineage>
</organism>
<protein>
    <recommendedName>
        <fullName evidence="3">DUF7144 domain-containing protein</fullName>
    </recommendedName>
</protein>
<evidence type="ECO:0000313" key="4">
    <source>
        <dbReference type="EMBL" id="CUU54282.1"/>
    </source>
</evidence>
<feature type="compositionally biased region" description="Low complexity" evidence="1">
    <location>
        <begin position="161"/>
        <end position="174"/>
    </location>
</feature>
<dbReference type="EMBL" id="FAOZ01000002">
    <property type="protein sequence ID" value="CUU54282.1"/>
    <property type="molecule type" value="Genomic_DNA"/>
</dbReference>
<gene>
    <name evidence="4" type="ORF">Ga0074812_102289</name>
</gene>
<keyword evidence="2" id="KW-0812">Transmembrane</keyword>
<accession>A0A0S4QIC6</accession>
<evidence type="ECO:0000256" key="2">
    <source>
        <dbReference type="SAM" id="Phobius"/>
    </source>
</evidence>
<dbReference type="Pfam" id="PF23636">
    <property type="entry name" value="DUF7144"/>
    <property type="match status" value="1"/>
</dbReference>
<feature type="transmembrane region" description="Helical" evidence="2">
    <location>
        <begin position="12"/>
        <end position="34"/>
    </location>
</feature>
<proteinExistence type="predicted"/>